<feature type="DNA-binding region" description="H-T-H motif" evidence="4">
    <location>
        <begin position="22"/>
        <end position="41"/>
    </location>
</feature>
<keyword evidence="2 4" id="KW-0238">DNA-binding</keyword>
<evidence type="ECO:0000256" key="3">
    <source>
        <dbReference type="ARBA" id="ARBA00023163"/>
    </source>
</evidence>
<comment type="caution">
    <text evidence="6">The sequence shown here is derived from an EMBL/GenBank/DDBJ whole genome shotgun (WGS) entry which is preliminary data.</text>
</comment>
<keyword evidence="1" id="KW-0805">Transcription regulation</keyword>
<reference evidence="6 7" key="1">
    <citation type="submission" date="2024-06" db="EMBL/GenBank/DDBJ databases">
        <title>The Natural Products Discovery Center: Release of the First 8490 Sequenced Strains for Exploring Actinobacteria Biosynthetic Diversity.</title>
        <authorList>
            <person name="Kalkreuter E."/>
            <person name="Kautsar S.A."/>
            <person name="Yang D."/>
            <person name="Bader C.D."/>
            <person name="Teijaro C.N."/>
            <person name="Fluegel L."/>
            <person name="Davis C.M."/>
            <person name="Simpson J.R."/>
            <person name="Lauterbach L."/>
            <person name="Steele A.D."/>
            <person name="Gui C."/>
            <person name="Meng S."/>
            <person name="Li G."/>
            <person name="Viehrig K."/>
            <person name="Ye F."/>
            <person name="Su P."/>
            <person name="Kiefer A.F."/>
            <person name="Nichols A."/>
            <person name="Cepeda A.J."/>
            <person name="Yan W."/>
            <person name="Fan B."/>
            <person name="Jiang Y."/>
            <person name="Adhikari A."/>
            <person name="Zheng C.-J."/>
            <person name="Schuster L."/>
            <person name="Cowan T.M."/>
            <person name="Smanski M.J."/>
            <person name="Chevrette M.G."/>
            <person name="De Carvalho L.P.S."/>
            <person name="Shen B."/>
        </authorList>
    </citation>
    <scope>NUCLEOTIDE SEQUENCE [LARGE SCALE GENOMIC DNA]</scope>
    <source>
        <strain evidence="6 7">NPDC006286</strain>
    </source>
</reference>
<gene>
    <name evidence="6" type="ORF">ABZ071_35115</name>
</gene>
<name>A0ABV2VW31_9ACTN</name>
<feature type="domain" description="HTH tetR-type" evidence="5">
    <location>
        <begin position="1"/>
        <end position="59"/>
    </location>
</feature>
<evidence type="ECO:0000256" key="1">
    <source>
        <dbReference type="ARBA" id="ARBA00023015"/>
    </source>
</evidence>
<protein>
    <submittedName>
        <fullName evidence="6">TetR/AcrR family transcriptional regulator</fullName>
    </submittedName>
</protein>
<dbReference type="SUPFAM" id="SSF46689">
    <property type="entry name" value="Homeodomain-like"/>
    <property type="match status" value="1"/>
</dbReference>
<dbReference type="PANTHER" id="PTHR30055">
    <property type="entry name" value="HTH-TYPE TRANSCRIPTIONAL REGULATOR RUTR"/>
    <property type="match status" value="1"/>
</dbReference>
<dbReference type="InterPro" id="IPR009057">
    <property type="entry name" value="Homeodomain-like_sf"/>
</dbReference>
<organism evidence="6 7">
    <name type="scientific">Micromonospora fulviviridis</name>
    <dbReference type="NCBI Taxonomy" id="47860"/>
    <lineage>
        <taxon>Bacteria</taxon>
        <taxon>Bacillati</taxon>
        <taxon>Actinomycetota</taxon>
        <taxon>Actinomycetes</taxon>
        <taxon>Micromonosporales</taxon>
        <taxon>Micromonosporaceae</taxon>
        <taxon>Micromonospora</taxon>
    </lineage>
</organism>
<evidence type="ECO:0000256" key="2">
    <source>
        <dbReference type="ARBA" id="ARBA00023125"/>
    </source>
</evidence>
<keyword evidence="7" id="KW-1185">Reference proteome</keyword>
<dbReference type="Pfam" id="PF00440">
    <property type="entry name" value="TetR_N"/>
    <property type="match status" value="1"/>
</dbReference>
<sequence length="190" mass="20456">MDAAITAAVRQLLAEVGYAGLTVAAVAERAGIGKASIYRRYATKHEMIFAATIHGEVLEAPLDTGSLLGDLTELARVIVSHLHHPAAASALMSLLGEIAADPALVERFTRNFVEPERAGNAEVLKRAVRRRELPQLPDMDLFHAMFGGTVLSWLFIAHHDPDDLPERLAQFACAALQATAHQPPPENAPS</sequence>
<dbReference type="PROSITE" id="PS50977">
    <property type="entry name" value="HTH_TETR_2"/>
    <property type="match status" value="1"/>
</dbReference>
<keyword evidence="3" id="KW-0804">Transcription</keyword>
<dbReference type="InterPro" id="IPR050109">
    <property type="entry name" value="HTH-type_TetR-like_transc_reg"/>
</dbReference>
<evidence type="ECO:0000259" key="5">
    <source>
        <dbReference type="PROSITE" id="PS50977"/>
    </source>
</evidence>
<dbReference type="SUPFAM" id="SSF48498">
    <property type="entry name" value="Tetracyclin repressor-like, C-terminal domain"/>
    <property type="match status" value="1"/>
</dbReference>
<evidence type="ECO:0000313" key="6">
    <source>
        <dbReference type="EMBL" id="MEU0157000.1"/>
    </source>
</evidence>
<dbReference type="InterPro" id="IPR036271">
    <property type="entry name" value="Tet_transcr_reg_TetR-rel_C_sf"/>
</dbReference>
<proteinExistence type="predicted"/>
<dbReference type="Pfam" id="PF16859">
    <property type="entry name" value="TetR_C_11"/>
    <property type="match status" value="1"/>
</dbReference>
<dbReference type="Proteomes" id="UP001550348">
    <property type="component" value="Unassembled WGS sequence"/>
</dbReference>
<dbReference type="InterPro" id="IPR011075">
    <property type="entry name" value="TetR_C"/>
</dbReference>
<evidence type="ECO:0000256" key="4">
    <source>
        <dbReference type="PROSITE-ProRule" id="PRU00335"/>
    </source>
</evidence>
<dbReference type="Gene3D" id="1.10.357.10">
    <property type="entry name" value="Tetracycline Repressor, domain 2"/>
    <property type="match status" value="1"/>
</dbReference>
<dbReference type="EMBL" id="JBEXRX010000282">
    <property type="protein sequence ID" value="MEU0157000.1"/>
    <property type="molecule type" value="Genomic_DNA"/>
</dbReference>
<dbReference type="Gene3D" id="1.10.10.60">
    <property type="entry name" value="Homeodomain-like"/>
    <property type="match status" value="1"/>
</dbReference>
<evidence type="ECO:0000313" key="7">
    <source>
        <dbReference type="Proteomes" id="UP001550348"/>
    </source>
</evidence>
<dbReference type="InterPro" id="IPR001647">
    <property type="entry name" value="HTH_TetR"/>
</dbReference>
<dbReference type="PANTHER" id="PTHR30055:SF148">
    <property type="entry name" value="TETR-FAMILY TRANSCRIPTIONAL REGULATOR"/>
    <property type="match status" value="1"/>
</dbReference>
<dbReference type="PRINTS" id="PR00455">
    <property type="entry name" value="HTHTETR"/>
</dbReference>
<accession>A0ABV2VW31</accession>
<dbReference type="RefSeq" id="WP_355668468.1">
    <property type="nucleotide sequence ID" value="NZ_JBEXRX010000282.1"/>
</dbReference>